<proteinExistence type="predicted"/>
<comment type="caution">
    <text evidence="1">The sequence shown here is derived from an EMBL/GenBank/DDBJ whole genome shotgun (WGS) entry which is preliminary data.</text>
</comment>
<keyword evidence="2" id="KW-1185">Reference proteome</keyword>
<gene>
    <name evidence="1" type="ORF">M0L20_24600</name>
</gene>
<reference evidence="1 2" key="1">
    <citation type="submission" date="2022-04" db="EMBL/GenBank/DDBJ databases">
        <title>Spirosoma sp. strain RP8 genome sequencing and assembly.</title>
        <authorList>
            <person name="Jung Y."/>
        </authorList>
    </citation>
    <scope>NUCLEOTIDE SEQUENCE [LARGE SCALE GENOMIC DNA]</scope>
    <source>
        <strain evidence="1 2">RP8</strain>
    </source>
</reference>
<dbReference type="EMBL" id="JALPRF010000006">
    <property type="protein sequence ID" value="MCK8495075.1"/>
    <property type="molecule type" value="Genomic_DNA"/>
</dbReference>
<accession>A0ABT0HSB6</accession>
<dbReference type="Proteomes" id="UP001202180">
    <property type="component" value="Unassembled WGS sequence"/>
</dbReference>
<evidence type="ECO:0000313" key="1">
    <source>
        <dbReference type="EMBL" id="MCK8495075.1"/>
    </source>
</evidence>
<protein>
    <submittedName>
        <fullName evidence="1">Uncharacterized protein</fullName>
    </submittedName>
</protein>
<dbReference type="RefSeq" id="WP_232563337.1">
    <property type="nucleotide sequence ID" value="NZ_JALPRF010000006.1"/>
</dbReference>
<evidence type="ECO:0000313" key="2">
    <source>
        <dbReference type="Proteomes" id="UP001202180"/>
    </source>
</evidence>
<sequence>MATYNVDSTKGLDSTNIVTLIDSKAIYVFSEDGKGMSHIQTGMLSKDTPFTWKVQNDSMFIDNKEYAVERQDRGFIFRSDSVKMFLSPQR</sequence>
<name>A0ABT0HSB6_9BACT</name>
<organism evidence="1 2">
    <name type="scientific">Spirosoma liriopis</name>
    <dbReference type="NCBI Taxonomy" id="2937440"/>
    <lineage>
        <taxon>Bacteria</taxon>
        <taxon>Pseudomonadati</taxon>
        <taxon>Bacteroidota</taxon>
        <taxon>Cytophagia</taxon>
        <taxon>Cytophagales</taxon>
        <taxon>Cytophagaceae</taxon>
        <taxon>Spirosoma</taxon>
    </lineage>
</organism>